<organism evidence="2 3">
    <name type="scientific">Tetranychus urticae</name>
    <name type="common">Two-spotted spider mite</name>
    <dbReference type="NCBI Taxonomy" id="32264"/>
    <lineage>
        <taxon>Eukaryota</taxon>
        <taxon>Metazoa</taxon>
        <taxon>Ecdysozoa</taxon>
        <taxon>Arthropoda</taxon>
        <taxon>Chelicerata</taxon>
        <taxon>Arachnida</taxon>
        <taxon>Acari</taxon>
        <taxon>Acariformes</taxon>
        <taxon>Trombidiformes</taxon>
        <taxon>Prostigmata</taxon>
        <taxon>Eleutherengona</taxon>
        <taxon>Raphignathae</taxon>
        <taxon>Tetranychoidea</taxon>
        <taxon>Tetranychidae</taxon>
        <taxon>Tetranychus</taxon>
    </lineage>
</organism>
<proteinExistence type="predicted"/>
<sequence length="170" mass="19288">MKSNTLSTASKLQVNPFSARVQPPEEFCEKSLSYRVYKYFLFIILSFFIIYLVAELFTVLSPNELHGNTNDLIPGLPNTTLPEQPNRGISYSQLIWSISMLSVKGLTFTAVFWENLKLVYVSLCFTLLSLVANVLFKAYLPVISEALVTTCLTLFAWKTHKESKNGLDFK</sequence>
<evidence type="ECO:0000256" key="1">
    <source>
        <dbReference type="SAM" id="Phobius"/>
    </source>
</evidence>
<feature type="transmembrane region" description="Helical" evidence="1">
    <location>
        <begin position="118"/>
        <end position="136"/>
    </location>
</feature>
<accession>T1L1U1</accession>
<keyword evidence="1" id="KW-1133">Transmembrane helix</keyword>
<keyword evidence="1" id="KW-0472">Membrane</keyword>
<feature type="transmembrane region" description="Helical" evidence="1">
    <location>
        <begin position="94"/>
        <end position="113"/>
    </location>
</feature>
<keyword evidence="1" id="KW-0812">Transmembrane</keyword>
<dbReference type="HOGENOM" id="CLU_1572670_0_0_1"/>
<name>T1L1U1_TETUR</name>
<evidence type="ECO:0000313" key="2">
    <source>
        <dbReference type="EnsemblMetazoa" id="tetur32g00840.1"/>
    </source>
</evidence>
<dbReference type="EMBL" id="CAEY01000920">
    <property type="status" value="NOT_ANNOTATED_CDS"/>
    <property type="molecule type" value="Genomic_DNA"/>
</dbReference>
<dbReference type="Proteomes" id="UP000015104">
    <property type="component" value="Unassembled WGS sequence"/>
</dbReference>
<keyword evidence="3" id="KW-1185">Reference proteome</keyword>
<dbReference type="AlphaFoldDB" id="T1L1U1"/>
<protein>
    <submittedName>
        <fullName evidence="2">Uncharacterized protein</fullName>
    </submittedName>
</protein>
<dbReference type="EnsemblMetazoa" id="tetur32g00840.1">
    <property type="protein sequence ID" value="tetur32g00840.1"/>
    <property type="gene ID" value="tetur32g00840"/>
</dbReference>
<feature type="transmembrane region" description="Helical" evidence="1">
    <location>
        <begin position="39"/>
        <end position="60"/>
    </location>
</feature>
<reference evidence="3" key="1">
    <citation type="submission" date="2011-08" db="EMBL/GenBank/DDBJ databases">
        <authorList>
            <person name="Rombauts S."/>
        </authorList>
    </citation>
    <scope>NUCLEOTIDE SEQUENCE</scope>
    <source>
        <strain evidence="3">London</strain>
    </source>
</reference>
<evidence type="ECO:0000313" key="3">
    <source>
        <dbReference type="Proteomes" id="UP000015104"/>
    </source>
</evidence>
<reference evidence="2" key="2">
    <citation type="submission" date="2015-06" db="UniProtKB">
        <authorList>
            <consortium name="EnsemblMetazoa"/>
        </authorList>
    </citation>
    <scope>IDENTIFICATION</scope>
</reference>